<evidence type="ECO:0000259" key="2">
    <source>
        <dbReference type="SMART" id="SM00858"/>
    </source>
</evidence>
<evidence type="ECO:0000313" key="3">
    <source>
        <dbReference type="EMBL" id="SDR79538.1"/>
    </source>
</evidence>
<dbReference type="InterPro" id="IPR013974">
    <property type="entry name" value="SAF"/>
</dbReference>
<dbReference type="RefSeq" id="WP_092665820.1">
    <property type="nucleotide sequence ID" value="NZ_LT629734.1"/>
</dbReference>
<keyword evidence="1" id="KW-0812">Transmembrane</keyword>
<gene>
    <name evidence="3" type="ORF">SAMN04489719_0795</name>
</gene>
<feature type="domain" description="SAF" evidence="2">
    <location>
        <begin position="37"/>
        <end position="99"/>
    </location>
</feature>
<protein>
    <recommendedName>
        <fullName evidence="2">SAF domain-containing protein</fullName>
    </recommendedName>
</protein>
<keyword evidence="1" id="KW-0472">Membrane</keyword>
<dbReference type="Proteomes" id="UP000199649">
    <property type="component" value="Chromosome I"/>
</dbReference>
<reference evidence="4" key="1">
    <citation type="submission" date="2016-10" db="EMBL/GenBank/DDBJ databases">
        <authorList>
            <person name="Varghese N."/>
            <person name="Submissions S."/>
        </authorList>
    </citation>
    <scope>NUCLEOTIDE SEQUENCE [LARGE SCALE GENOMIC DNA]</scope>
    <source>
        <strain evidence="4">DSM 22965</strain>
    </source>
</reference>
<keyword evidence="4" id="KW-1185">Reference proteome</keyword>
<keyword evidence="1" id="KW-1133">Transmembrane helix</keyword>
<proteinExistence type="predicted"/>
<evidence type="ECO:0000313" key="4">
    <source>
        <dbReference type="Proteomes" id="UP000199649"/>
    </source>
</evidence>
<feature type="transmembrane region" description="Helical" evidence="1">
    <location>
        <begin position="12"/>
        <end position="30"/>
    </location>
</feature>
<accession>A0A1H1LY42</accession>
<evidence type="ECO:0000256" key="1">
    <source>
        <dbReference type="SAM" id="Phobius"/>
    </source>
</evidence>
<organism evidence="3 4">
    <name type="scientific">Agrococcus carbonis</name>
    <dbReference type="NCBI Taxonomy" id="684552"/>
    <lineage>
        <taxon>Bacteria</taxon>
        <taxon>Bacillati</taxon>
        <taxon>Actinomycetota</taxon>
        <taxon>Actinomycetes</taxon>
        <taxon>Micrococcales</taxon>
        <taxon>Microbacteriaceae</taxon>
        <taxon>Agrococcus</taxon>
    </lineage>
</organism>
<dbReference type="SMART" id="SM00858">
    <property type="entry name" value="SAF"/>
    <property type="match status" value="1"/>
</dbReference>
<dbReference type="AlphaFoldDB" id="A0A1H1LY42"/>
<name>A0A1H1LY42_9MICO</name>
<dbReference type="STRING" id="684552.SAMN04489719_0795"/>
<dbReference type="OrthoDB" id="5083100at2"/>
<dbReference type="CDD" id="cd11614">
    <property type="entry name" value="SAF_CpaB_FlgA_like"/>
    <property type="match status" value="1"/>
</dbReference>
<sequence>MVARRTWMDPRLVIGVLLVAASLVGVWFVVQQSSRTETAWAATRTLLPGEAVAAGDVEQVEVRLPQSHQHYLAAATDPVGMVVASPIGAGEVLPVRALGDAAGTGRAAVVIDVEGALPRAVQPGSLVDVWTAAPSDEGYDAPAVLVDDAIVVGVVEDDGILASSAQQLELLVADDETSVLLEAVSNEHALSVVPLAQPVEAAP</sequence>
<dbReference type="Pfam" id="PF08666">
    <property type="entry name" value="SAF"/>
    <property type="match status" value="1"/>
</dbReference>
<dbReference type="EMBL" id="LT629734">
    <property type="protein sequence ID" value="SDR79538.1"/>
    <property type="molecule type" value="Genomic_DNA"/>
</dbReference>